<reference evidence="2" key="2">
    <citation type="submission" date="2014-06" db="EMBL/GenBank/DDBJ databases">
        <authorList>
            <person name="Aslett M."/>
        </authorList>
    </citation>
    <scope>NUCLEOTIDE SEQUENCE</scope>
</reference>
<evidence type="ECO:0000313" key="2">
    <source>
        <dbReference type="EMBL" id="CDS17230.1"/>
    </source>
</evidence>
<sequence>MSEVCGSRIASAKSSSNGKEEEKESTRNLKRPASTGSEDASNKCSCTLQPRSRSADGYLLPRPGNPVDTGSIPNQTVTSNDINRNSLGGWPSTKKPSDIGYLLIIKEEIIYRIPIILDITRIDETKRDKNTKFPYLNQDPHERSLSIPATNENEICVMMKTCAAKNLEAALKEHFQHCDWVTILAASPLPDQVRRGLVEPDVNAEKPTTAKRPRPTPDWQVPLKKQFRPQVPSVSVSNECSTKERCNSQHLEVQPAPNSIHGGMATQGHRFQCTSSARQNSLCAMAAFAKVDEVLAVQKSRAEKSSSPAGIQRKPTQETTVAHVQIKQAQNVQPLRNPSTALDRTTLNNRDQLRNPTSESQTTHNRSMPVFVRTLNQPTTGLATAAGNFAPVQSRPQRPLFSNGGAVVRHLTPLYPIHNLSSVACISNLAVQQPQQQQQQQQQQQTSGSPSQFAIRSAVVCGNCQFIPQYVTISSNQDIPMDLSVKVPLKKVPHTTSGLHNVYESPDIRVTESNGYEEGVVINLAKPKRHKTNDTPLEPSTSEGIRPTALETNSESRWKCFLCNLDFEMEWWLQKHYRGHKHVCKLLESVGGSEALQKRIKCREINSETLINEKTGKLLLHVINRLINNNNSNNRVSSN</sequence>
<feature type="compositionally biased region" description="Polar residues" evidence="1">
    <location>
        <begin position="71"/>
        <end position="86"/>
    </location>
</feature>
<gene>
    <name evidence="2" type="ORF">EgrG_000996600</name>
</gene>
<protein>
    <submittedName>
        <fullName evidence="2 4">Zinc finger C2H2 type</fullName>
    </submittedName>
</protein>
<dbReference type="AlphaFoldDB" id="A0A068WI28"/>
<feature type="region of interest" description="Disordered" evidence="1">
    <location>
        <begin position="331"/>
        <end position="369"/>
    </location>
</feature>
<accession>A0A068WI28</accession>
<feature type="region of interest" description="Disordered" evidence="1">
    <location>
        <begin position="201"/>
        <end position="221"/>
    </location>
</feature>
<organism evidence="2">
    <name type="scientific">Echinococcus granulosus</name>
    <name type="common">Hydatid tapeworm</name>
    <dbReference type="NCBI Taxonomy" id="6210"/>
    <lineage>
        <taxon>Eukaryota</taxon>
        <taxon>Metazoa</taxon>
        <taxon>Spiralia</taxon>
        <taxon>Lophotrochozoa</taxon>
        <taxon>Platyhelminthes</taxon>
        <taxon>Cestoda</taxon>
        <taxon>Eucestoda</taxon>
        <taxon>Cyclophyllidea</taxon>
        <taxon>Taeniidae</taxon>
        <taxon>Echinococcus</taxon>
        <taxon>Echinococcus granulosus group</taxon>
    </lineage>
</organism>
<dbReference type="OrthoDB" id="10456652at2759"/>
<feature type="compositionally biased region" description="Polar residues" evidence="1">
    <location>
        <begin position="331"/>
        <end position="366"/>
    </location>
</feature>
<feature type="compositionally biased region" description="Polar residues" evidence="1">
    <location>
        <begin position="34"/>
        <end position="52"/>
    </location>
</feature>
<dbReference type="EMBL" id="LK028577">
    <property type="protein sequence ID" value="CDS17230.1"/>
    <property type="molecule type" value="Genomic_DNA"/>
</dbReference>
<name>A0A068WI28_ECHGR</name>
<dbReference type="WBParaSite" id="EgrG_000996600">
    <property type="protein sequence ID" value="EgrG_000996600"/>
    <property type="gene ID" value="EgrG_000996600"/>
</dbReference>
<feature type="compositionally biased region" description="Basic and acidic residues" evidence="1">
    <location>
        <begin position="18"/>
        <end position="27"/>
    </location>
</feature>
<dbReference type="InterPro" id="IPR036236">
    <property type="entry name" value="Znf_C2H2_sf"/>
</dbReference>
<evidence type="ECO:0000256" key="1">
    <source>
        <dbReference type="SAM" id="MobiDB-lite"/>
    </source>
</evidence>
<evidence type="ECO:0000313" key="3">
    <source>
        <dbReference type="Proteomes" id="UP000492820"/>
    </source>
</evidence>
<evidence type="ECO:0000313" key="4">
    <source>
        <dbReference type="WBParaSite" id="EgrG_000996600"/>
    </source>
</evidence>
<proteinExistence type="predicted"/>
<feature type="region of interest" description="Disordered" evidence="1">
    <location>
        <begin position="1"/>
        <end position="90"/>
    </location>
</feature>
<reference evidence="4" key="3">
    <citation type="submission" date="2020-10" db="UniProtKB">
        <authorList>
            <consortium name="WormBaseParasite"/>
        </authorList>
    </citation>
    <scope>IDENTIFICATION</scope>
</reference>
<dbReference type="Proteomes" id="UP000492820">
    <property type="component" value="Unassembled WGS sequence"/>
</dbReference>
<reference evidence="2 3" key="1">
    <citation type="journal article" date="2013" name="Nature">
        <title>The genomes of four tapeworm species reveal adaptations to parasitism.</title>
        <authorList>
            <person name="Tsai I.J."/>
            <person name="Zarowiecki M."/>
            <person name="Holroyd N."/>
            <person name="Garciarrubio A."/>
            <person name="Sanchez-Flores A."/>
            <person name="Brooks K.L."/>
            <person name="Tracey A."/>
            <person name="Bobes R.J."/>
            <person name="Fragoso G."/>
            <person name="Sciutto E."/>
            <person name="Aslett M."/>
            <person name="Beasley H."/>
            <person name="Bennett H.M."/>
            <person name="Cai J."/>
            <person name="Camicia F."/>
            <person name="Clark R."/>
            <person name="Cucher M."/>
            <person name="De Silva N."/>
            <person name="Day T.A."/>
            <person name="Deplazes P."/>
            <person name="Estrada K."/>
            <person name="Fernandez C."/>
            <person name="Holland P.W."/>
            <person name="Hou J."/>
            <person name="Hu S."/>
            <person name="Huckvale T."/>
            <person name="Hung S.S."/>
            <person name="Kamenetzky L."/>
            <person name="Keane J.A."/>
            <person name="Kiss F."/>
            <person name="Koziol U."/>
            <person name="Lambert O."/>
            <person name="Liu K."/>
            <person name="Luo X."/>
            <person name="Luo Y."/>
            <person name="Macchiaroli N."/>
            <person name="Nichol S."/>
            <person name="Paps J."/>
            <person name="Parkinson J."/>
            <person name="Pouchkina-Stantcheva N."/>
            <person name="Riddiford N."/>
            <person name="Rosenzvit M."/>
            <person name="Salinas G."/>
            <person name="Wasmuth J.D."/>
            <person name="Zamanian M."/>
            <person name="Zheng Y."/>
            <person name="Cai X."/>
            <person name="Soberon X."/>
            <person name="Olson P.D."/>
            <person name="Laclette J.P."/>
            <person name="Brehm K."/>
            <person name="Berriman M."/>
            <person name="Garciarrubio A."/>
            <person name="Bobes R.J."/>
            <person name="Fragoso G."/>
            <person name="Sanchez-Flores A."/>
            <person name="Estrada K."/>
            <person name="Cevallos M.A."/>
            <person name="Morett E."/>
            <person name="Gonzalez V."/>
            <person name="Portillo T."/>
            <person name="Ochoa-Leyva A."/>
            <person name="Jose M.V."/>
            <person name="Sciutto E."/>
            <person name="Landa A."/>
            <person name="Jimenez L."/>
            <person name="Valdes V."/>
            <person name="Carrero J.C."/>
            <person name="Larralde C."/>
            <person name="Morales-Montor J."/>
            <person name="Limon-Lason J."/>
            <person name="Soberon X."/>
            <person name="Laclette J.P."/>
        </authorList>
    </citation>
    <scope>NUCLEOTIDE SEQUENCE [LARGE SCALE GENOMIC DNA]</scope>
</reference>
<dbReference type="SUPFAM" id="SSF57667">
    <property type="entry name" value="beta-beta-alpha zinc fingers"/>
    <property type="match status" value="1"/>
</dbReference>